<feature type="domain" description="PAS" evidence="4">
    <location>
        <begin position="132"/>
        <end position="168"/>
    </location>
</feature>
<dbReference type="PROSITE" id="PS51832">
    <property type="entry name" value="HD_GYP"/>
    <property type="match status" value="1"/>
</dbReference>
<proteinExistence type="predicted"/>
<evidence type="ECO:0000313" key="9">
    <source>
        <dbReference type="Proteomes" id="UP001180616"/>
    </source>
</evidence>
<name>A0ABY9R7I8_9BACT</name>
<dbReference type="Gene3D" id="3.40.50.2300">
    <property type="match status" value="1"/>
</dbReference>
<dbReference type="InterPro" id="IPR000014">
    <property type="entry name" value="PAS"/>
</dbReference>
<feature type="domain" description="PAC" evidence="5">
    <location>
        <begin position="274"/>
        <end position="326"/>
    </location>
</feature>
<dbReference type="InterPro" id="IPR013656">
    <property type="entry name" value="PAS_4"/>
</dbReference>
<dbReference type="NCBIfam" id="TIGR00229">
    <property type="entry name" value="sensory_box"/>
    <property type="match status" value="2"/>
</dbReference>
<dbReference type="RefSeq" id="WP_309542918.1">
    <property type="nucleotide sequence ID" value="NZ_CP133659.1"/>
</dbReference>
<evidence type="ECO:0000259" key="5">
    <source>
        <dbReference type="PROSITE" id="PS50113"/>
    </source>
</evidence>
<dbReference type="SMART" id="SM00091">
    <property type="entry name" value="PAS"/>
    <property type="match status" value="1"/>
</dbReference>
<dbReference type="SMART" id="SM00471">
    <property type="entry name" value="HDc"/>
    <property type="match status" value="1"/>
</dbReference>
<dbReference type="InterPro" id="IPR003607">
    <property type="entry name" value="HD/PDEase_dom"/>
</dbReference>
<dbReference type="CDD" id="cd00077">
    <property type="entry name" value="HDc"/>
    <property type="match status" value="1"/>
</dbReference>
<keyword evidence="1" id="KW-0597">Phosphoprotein</keyword>
<dbReference type="InterPro" id="IPR001610">
    <property type="entry name" value="PAC"/>
</dbReference>
<dbReference type="InterPro" id="IPR006674">
    <property type="entry name" value="HD_domain"/>
</dbReference>
<dbReference type="InterPro" id="IPR013767">
    <property type="entry name" value="PAS_fold"/>
</dbReference>
<evidence type="ECO:0000259" key="6">
    <source>
        <dbReference type="PROSITE" id="PS51831"/>
    </source>
</evidence>
<dbReference type="Gene3D" id="3.30.450.20">
    <property type="entry name" value="PAS domain"/>
    <property type="match status" value="2"/>
</dbReference>
<evidence type="ECO:0000259" key="3">
    <source>
        <dbReference type="PROSITE" id="PS50110"/>
    </source>
</evidence>
<dbReference type="Pfam" id="PF00989">
    <property type="entry name" value="PAS"/>
    <property type="match status" value="1"/>
</dbReference>
<dbReference type="SUPFAM" id="SSF52172">
    <property type="entry name" value="CheY-like"/>
    <property type="match status" value="1"/>
</dbReference>
<feature type="domain" description="Response regulatory" evidence="3">
    <location>
        <begin position="5"/>
        <end position="120"/>
    </location>
</feature>
<dbReference type="InterPro" id="IPR001789">
    <property type="entry name" value="Sig_transdc_resp-reg_receiver"/>
</dbReference>
<dbReference type="SMART" id="SM00448">
    <property type="entry name" value="REC"/>
    <property type="match status" value="1"/>
</dbReference>
<feature type="modified residue" description="4-aspartylphosphate" evidence="1">
    <location>
        <position position="55"/>
    </location>
</feature>
<evidence type="ECO:0000313" key="8">
    <source>
        <dbReference type="EMBL" id="WMW67092.1"/>
    </source>
</evidence>
<evidence type="ECO:0000256" key="2">
    <source>
        <dbReference type="SAM" id="MobiDB-lite"/>
    </source>
</evidence>
<dbReference type="EMBL" id="CP133659">
    <property type="protein sequence ID" value="WMW67092.1"/>
    <property type="molecule type" value="Genomic_DNA"/>
</dbReference>
<organism evidence="8 9">
    <name type="scientific">Nitratidesulfovibrio liaohensis</name>
    <dbReference type="NCBI Taxonomy" id="2604158"/>
    <lineage>
        <taxon>Bacteria</taxon>
        <taxon>Pseudomonadati</taxon>
        <taxon>Thermodesulfobacteriota</taxon>
        <taxon>Desulfovibrionia</taxon>
        <taxon>Desulfovibrionales</taxon>
        <taxon>Desulfovibrionaceae</taxon>
        <taxon>Nitratidesulfovibrio</taxon>
    </lineage>
</organism>
<dbReference type="SUPFAM" id="SSF55785">
    <property type="entry name" value="PYP-like sensor domain (PAS domain)"/>
    <property type="match status" value="1"/>
</dbReference>
<dbReference type="SMART" id="SM00086">
    <property type="entry name" value="PAC"/>
    <property type="match status" value="1"/>
</dbReference>
<evidence type="ECO:0000256" key="1">
    <source>
        <dbReference type="PROSITE-ProRule" id="PRU00169"/>
    </source>
</evidence>
<evidence type="ECO:0000259" key="7">
    <source>
        <dbReference type="PROSITE" id="PS51832"/>
    </source>
</evidence>
<accession>A0ABY9R7I8</accession>
<dbReference type="PROSITE" id="PS50113">
    <property type="entry name" value="PAC"/>
    <property type="match status" value="1"/>
</dbReference>
<dbReference type="InterPro" id="IPR000700">
    <property type="entry name" value="PAS-assoc_C"/>
</dbReference>
<dbReference type="PROSITE" id="PS50112">
    <property type="entry name" value="PAS"/>
    <property type="match status" value="1"/>
</dbReference>
<reference evidence="8" key="1">
    <citation type="submission" date="2023-09" db="EMBL/GenBank/DDBJ databases">
        <authorList>
            <consortium name="CW5 consortium"/>
            <person name="Lu C.-W."/>
        </authorList>
    </citation>
    <scope>NUCLEOTIDE SEQUENCE</scope>
    <source>
        <strain evidence="8">KPS</strain>
    </source>
</reference>
<dbReference type="PROSITE" id="PS51831">
    <property type="entry name" value="HD"/>
    <property type="match status" value="1"/>
</dbReference>
<feature type="region of interest" description="Disordered" evidence="2">
    <location>
        <begin position="225"/>
        <end position="244"/>
    </location>
</feature>
<dbReference type="InterPro" id="IPR011006">
    <property type="entry name" value="CheY-like_superfamily"/>
</dbReference>
<sequence length="521" mass="56698">MAYCKILLVEDDAVSALDMRRRLRALGYGEPVLATSGEQAVEAARAEKPDLVLMDIVLGEGMDGIDAASRILALHAAPVIYMTAHEDPETLQRAKITEPFGYLLKPFEDRDLRTSIEMALYKHQMDHETRRKERWFATTLRSIADAVLTVDRHGRITYINASAEAMTGADHHTCIDRLFAEHVDIRPGGNGHSLQDPNDLLVQPVQSLQSVQSVQSMPACGANPGLHASSFSPRPPFPTGASAARYDDLSGNLPGDLSGQPAIAGHAPLTGPTAMTEAFVHGPDGRAHPIEMSASPLADPDGRRVGTVLVFRDITERRQSEAALRRSVEDLRRTLRQTVSALATASEKRDPYTAGHQARVAELAHAMAVRVGLSGERLEGLRVAGMLHDIGKIHIPAEILAKPTRLSDLEMGIMRTHSQVGYDILKEIEFPWPVAQIVLQHHERLDGSGYPNALSGDDILPEARILAVADVVEAMSSHRPYRASLGLGPALAEIAAGRGKRYDRTMVDVCVSLFHDGFILS</sequence>
<dbReference type="CDD" id="cd00130">
    <property type="entry name" value="PAS"/>
    <property type="match status" value="1"/>
</dbReference>
<dbReference type="PROSITE" id="PS50110">
    <property type="entry name" value="RESPONSE_REGULATORY"/>
    <property type="match status" value="1"/>
</dbReference>
<dbReference type="NCBIfam" id="TIGR00277">
    <property type="entry name" value="HDIG"/>
    <property type="match status" value="1"/>
</dbReference>
<protein>
    <submittedName>
        <fullName evidence="8">HD domain-containing protein</fullName>
    </submittedName>
</protein>
<dbReference type="InterPro" id="IPR037522">
    <property type="entry name" value="HD_GYP_dom"/>
</dbReference>
<evidence type="ECO:0000259" key="4">
    <source>
        <dbReference type="PROSITE" id="PS50112"/>
    </source>
</evidence>
<dbReference type="Pfam" id="PF08448">
    <property type="entry name" value="PAS_4"/>
    <property type="match status" value="1"/>
</dbReference>
<keyword evidence="9" id="KW-1185">Reference proteome</keyword>
<dbReference type="SUPFAM" id="SSF109604">
    <property type="entry name" value="HD-domain/PDEase-like"/>
    <property type="match status" value="1"/>
</dbReference>
<dbReference type="InterPro" id="IPR006675">
    <property type="entry name" value="HDIG_dom"/>
</dbReference>
<feature type="domain" description="HD-GYP" evidence="7">
    <location>
        <begin position="331"/>
        <end position="521"/>
    </location>
</feature>
<feature type="domain" description="HD" evidence="6">
    <location>
        <begin position="353"/>
        <end position="475"/>
    </location>
</feature>
<dbReference type="PANTHER" id="PTHR45228">
    <property type="entry name" value="CYCLIC DI-GMP PHOSPHODIESTERASE TM_0186-RELATED"/>
    <property type="match status" value="1"/>
</dbReference>
<dbReference type="Pfam" id="PF00072">
    <property type="entry name" value="Response_reg"/>
    <property type="match status" value="1"/>
</dbReference>
<dbReference type="Pfam" id="PF13487">
    <property type="entry name" value="HD_5"/>
    <property type="match status" value="1"/>
</dbReference>
<dbReference type="CDD" id="cd17534">
    <property type="entry name" value="REC_DC-like"/>
    <property type="match status" value="1"/>
</dbReference>
<gene>
    <name evidence="8" type="ORF">KPS_001744</name>
</gene>
<dbReference type="InterPro" id="IPR035965">
    <property type="entry name" value="PAS-like_dom_sf"/>
</dbReference>
<dbReference type="InterPro" id="IPR052020">
    <property type="entry name" value="Cyclic_di-GMP/3'3'-cGAMP_PDE"/>
</dbReference>
<dbReference type="Gene3D" id="1.10.3210.10">
    <property type="entry name" value="Hypothetical protein af1432"/>
    <property type="match status" value="1"/>
</dbReference>
<dbReference type="Proteomes" id="UP001180616">
    <property type="component" value="Chromosome"/>
</dbReference>